<name>A0ABV8UGD6_9PROT</name>
<dbReference type="SUPFAM" id="SSF56935">
    <property type="entry name" value="Porins"/>
    <property type="match status" value="1"/>
</dbReference>
<proteinExistence type="predicted"/>
<evidence type="ECO:0000313" key="1">
    <source>
        <dbReference type="EMBL" id="MFC4349711.1"/>
    </source>
</evidence>
<keyword evidence="2" id="KW-1185">Reference proteome</keyword>
<reference evidence="2" key="1">
    <citation type="journal article" date="2019" name="Int. J. Syst. Evol. Microbiol.">
        <title>The Global Catalogue of Microorganisms (GCM) 10K type strain sequencing project: providing services to taxonomists for standard genome sequencing and annotation.</title>
        <authorList>
            <consortium name="The Broad Institute Genomics Platform"/>
            <consortium name="The Broad Institute Genome Sequencing Center for Infectious Disease"/>
            <person name="Wu L."/>
            <person name="Ma J."/>
        </authorList>
    </citation>
    <scope>NUCLEOTIDE SEQUENCE [LARGE SCALE GENOMIC DNA]</scope>
    <source>
        <strain evidence="2">CGMCC 1.15304</strain>
    </source>
</reference>
<accession>A0ABV8UGD6</accession>
<protein>
    <submittedName>
        <fullName evidence="1">TIGR03016 family PEP-CTERM system-associated outer membrane protein</fullName>
    </submittedName>
</protein>
<evidence type="ECO:0000313" key="2">
    <source>
        <dbReference type="Proteomes" id="UP001595776"/>
    </source>
</evidence>
<dbReference type="RefSeq" id="WP_068145050.1">
    <property type="nucleotide sequence ID" value="NZ_JBHSCR010000035.1"/>
</dbReference>
<dbReference type="EMBL" id="JBHSCR010000035">
    <property type="protein sequence ID" value="MFC4349711.1"/>
    <property type="molecule type" value="Genomic_DNA"/>
</dbReference>
<dbReference type="InterPro" id="IPR017467">
    <property type="entry name" value="CHP03016_PEP-CTERM"/>
</dbReference>
<gene>
    <name evidence="1" type="ORF">ACFO5Q_17805</name>
</gene>
<sequence length="493" mass="55576">MGAFSGNIRIFRLFLLGALALCLGAELGALHAQHIWFDPRVEAKLAFSDNSLLSEGNRQADTVLNFAPGLNTRIEGRKLRGALDYSYDYLRFLSDGSSESRHNLFGTFDMDVWEDHLTVNSRASLRQVFLDRGGSLSKSIANKSTNRRLVQSYTGSAILKGTVRNYADWRISYRYGLTLSPADNLADETITTNFSDTQTHEVRASIGSGQRFNNLEWRLYASSQRSQRSLDVNDFRTESAGAELQLKFNRHFSLIGSLGYAQNGLQTQALAVDGMSWETGFRLTPGSKLDLTMKLGKEGNRTKWYGRLQHFFSVRLDLVASYTDTITSNAIVLNDTLQSLQFDPSRGIIDTQGLPVDETDPSFSLSDVDFRRRNASAVLTWRHKRSQLYLNGNMEWRTFDDNSGTASSWGVSTGFKRQVNKNTDLSGTISYRRSRFEDGVRVDNYFVGSLDWSKRVSKYFTFSVNASHSQRQSNEQGSDLMENALTLYLRGTF</sequence>
<dbReference type="Proteomes" id="UP001595776">
    <property type="component" value="Unassembled WGS sequence"/>
</dbReference>
<comment type="caution">
    <text evidence="1">The sequence shown here is derived from an EMBL/GenBank/DDBJ whole genome shotgun (WGS) entry which is preliminary data.</text>
</comment>
<organism evidence="1 2">
    <name type="scientific">Kordiimonas lipolytica</name>
    <dbReference type="NCBI Taxonomy" id="1662421"/>
    <lineage>
        <taxon>Bacteria</taxon>
        <taxon>Pseudomonadati</taxon>
        <taxon>Pseudomonadota</taxon>
        <taxon>Alphaproteobacteria</taxon>
        <taxon>Kordiimonadales</taxon>
        <taxon>Kordiimonadaceae</taxon>
        <taxon>Kordiimonas</taxon>
    </lineage>
</organism>
<dbReference type="NCBIfam" id="TIGR03016">
    <property type="entry name" value="pepcterm_hypo_1"/>
    <property type="match status" value="1"/>
</dbReference>